<dbReference type="EMBL" id="JABBWM010000027">
    <property type="protein sequence ID" value="KAG2108486.1"/>
    <property type="molecule type" value="Genomic_DNA"/>
</dbReference>
<evidence type="ECO:0000256" key="2">
    <source>
        <dbReference type="ARBA" id="ARBA00022692"/>
    </source>
</evidence>
<keyword evidence="4 6" id="KW-0472">Membrane</keyword>
<feature type="transmembrane region" description="Helical" evidence="6">
    <location>
        <begin position="418"/>
        <end position="436"/>
    </location>
</feature>
<dbReference type="RefSeq" id="XP_041292931.1">
    <property type="nucleotide sequence ID" value="XM_041437359.1"/>
</dbReference>
<dbReference type="PANTHER" id="PTHR11132">
    <property type="entry name" value="SOLUTE CARRIER FAMILY 35"/>
    <property type="match status" value="1"/>
</dbReference>
<dbReference type="SUPFAM" id="SSF103481">
    <property type="entry name" value="Multidrug resistance efflux transporter EmrE"/>
    <property type="match status" value="1"/>
</dbReference>
<reference evidence="8" key="1">
    <citation type="journal article" date="2020" name="New Phytol.">
        <title>Comparative genomics reveals dynamic genome evolution in host specialist ectomycorrhizal fungi.</title>
        <authorList>
            <person name="Lofgren L.A."/>
            <person name="Nguyen N.H."/>
            <person name="Vilgalys R."/>
            <person name="Ruytinx J."/>
            <person name="Liao H.L."/>
            <person name="Branco S."/>
            <person name="Kuo A."/>
            <person name="LaButti K."/>
            <person name="Lipzen A."/>
            <person name="Andreopoulos W."/>
            <person name="Pangilinan J."/>
            <person name="Riley R."/>
            <person name="Hundley H."/>
            <person name="Na H."/>
            <person name="Barry K."/>
            <person name="Grigoriev I.V."/>
            <person name="Stajich J.E."/>
            <person name="Kennedy P.G."/>
        </authorList>
    </citation>
    <scope>NUCLEOTIDE SEQUENCE</scope>
    <source>
        <strain evidence="8">FC423</strain>
    </source>
</reference>
<feature type="transmembrane region" description="Helical" evidence="6">
    <location>
        <begin position="514"/>
        <end position="531"/>
    </location>
</feature>
<feature type="transmembrane region" description="Helical" evidence="6">
    <location>
        <begin position="255"/>
        <end position="273"/>
    </location>
</feature>
<feature type="domain" description="Sugar phosphate transporter" evidence="7">
    <location>
        <begin position="226"/>
        <end position="526"/>
    </location>
</feature>
<evidence type="ECO:0000256" key="5">
    <source>
        <dbReference type="SAM" id="MobiDB-lite"/>
    </source>
</evidence>
<accession>A0A9P7JU91</accession>
<gene>
    <name evidence="8" type="ORF">F5147DRAFT_695184</name>
</gene>
<feature type="transmembrane region" description="Helical" evidence="6">
    <location>
        <begin position="226"/>
        <end position="243"/>
    </location>
</feature>
<dbReference type="OrthoDB" id="10261634at2759"/>
<feature type="transmembrane region" description="Helical" evidence="6">
    <location>
        <begin position="369"/>
        <end position="386"/>
    </location>
</feature>
<evidence type="ECO:0000313" key="8">
    <source>
        <dbReference type="EMBL" id="KAG2108486.1"/>
    </source>
</evidence>
<evidence type="ECO:0000259" key="7">
    <source>
        <dbReference type="Pfam" id="PF03151"/>
    </source>
</evidence>
<dbReference type="Proteomes" id="UP000823399">
    <property type="component" value="Unassembled WGS sequence"/>
</dbReference>
<feature type="region of interest" description="Disordered" evidence="5">
    <location>
        <begin position="99"/>
        <end position="122"/>
    </location>
</feature>
<feature type="transmembrane region" description="Helical" evidence="6">
    <location>
        <begin position="285"/>
        <end position="307"/>
    </location>
</feature>
<feature type="region of interest" description="Disordered" evidence="5">
    <location>
        <begin position="191"/>
        <end position="219"/>
    </location>
</feature>
<evidence type="ECO:0000313" key="9">
    <source>
        <dbReference type="Proteomes" id="UP000823399"/>
    </source>
</evidence>
<dbReference type="GeneID" id="64699618"/>
<evidence type="ECO:0000256" key="1">
    <source>
        <dbReference type="ARBA" id="ARBA00004141"/>
    </source>
</evidence>
<keyword evidence="9" id="KW-1185">Reference proteome</keyword>
<organism evidence="8 9">
    <name type="scientific">Suillus discolor</name>
    <dbReference type="NCBI Taxonomy" id="1912936"/>
    <lineage>
        <taxon>Eukaryota</taxon>
        <taxon>Fungi</taxon>
        <taxon>Dikarya</taxon>
        <taxon>Basidiomycota</taxon>
        <taxon>Agaricomycotina</taxon>
        <taxon>Agaricomycetes</taxon>
        <taxon>Agaricomycetidae</taxon>
        <taxon>Boletales</taxon>
        <taxon>Suillineae</taxon>
        <taxon>Suillaceae</taxon>
        <taxon>Suillus</taxon>
    </lineage>
</organism>
<feature type="transmembrane region" description="Helical" evidence="6">
    <location>
        <begin position="319"/>
        <end position="338"/>
    </location>
</feature>
<comment type="caution">
    <text evidence="8">The sequence shown here is derived from an EMBL/GenBank/DDBJ whole genome shotgun (WGS) entry which is preliminary data.</text>
</comment>
<comment type="subcellular location">
    <subcellularLocation>
        <location evidence="1">Membrane</location>
        <topology evidence="1">Multi-pass membrane protein</topology>
    </subcellularLocation>
</comment>
<dbReference type="GO" id="GO:0016020">
    <property type="term" value="C:membrane"/>
    <property type="evidence" value="ECO:0007669"/>
    <property type="project" value="UniProtKB-SubCell"/>
</dbReference>
<name>A0A9P7JU91_9AGAM</name>
<evidence type="ECO:0000256" key="6">
    <source>
        <dbReference type="SAM" id="Phobius"/>
    </source>
</evidence>
<dbReference type="InterPro" id="IPR004853">
    <property type="entry name" value="Sugar_P_trans_dom"/>
</dbReference>
<protein>
    <submittedName>
        <fullName evidence="8">Triose-phosphate transporter family-domain-containing protein</fullName>
    </submittedName>
</protein>
<proteinExistence type="predicted"/>
<keyword evidence="2 6" id="KW-0812">Transmembrane</keyword>
<evidence type="ECO:0000256" key="4">
    <source>
        <dbReference type="ARBA" id="ARBA00023136"/>
    </source>
</evidence>
<dbReference type="AlphaFoldDB" id="A0A9P7JU91"/>
<dbReference type="Pfam" id="PF03151">
    <property type="entry name" value="TPT"/>
    <property type="match status" value="1"/>
</dbReference>
<keyword evidence="3 6" id="KW-1133">Transmembrane helix</keyword>
<dbReference type="InterPro" id="IPR037185">
    <property type="entry name" value="EmrE-like"/>
</dbReference>
<feature type="compositionally biased region" description="Polar residues" evidence="5">
    <location>
        <begin position="112"/>
        <end position="122"/>
    </location>
</feature>
<feature type="transmembrane region" description="Helical" evidence="6">
    <location>
        <begin position="456"/>
        <end position="475"/>
    </location>
</feature>
<evidence type="ECO:0000256" key="3">
    <source>
        <dbReference type="ARBA" id="ARBA00022989"/>
    </source>
</evidence>
<sequence length="540" mass="59128">MSLFEFVRVDEDKHLSTISSQYPISSLDKAGSHRLLTQASPTIVQGRARGDSAIAVRSTTLSIERLHRRHESLAIPSRQIPDSLSTPGLNPHLPKKGSGRMYQHKGAGFIPQSPSIRTSSMQSLSGSKEDVWGTYRHTLQFSLAGISASRDHKPHNRHSSLISRQRFSRSNSRLLSPSSLLDMQSLLPPPAVSSHTRIPVLDNPSEKHTPLLGTNSSSSQSTRRSLAFWLILYFCFNLGLTLYNKGVLIHFPFPYTLTALHAFCGTIGGLVLLKNGTFVPAELTTADNLALVAFSVLYTINIAVSNVSLHLVTVPFHQVVRATTPIFIIIISIFFFGTRSSNHKMISLVPVMAGVCFATYGDYSYTTSGLLLTLLGTVLAAMKTIYTSILQSTPSPISPQPRVNFVIPPRLQLHPLDLLTRMAPLAFIQCVFLAYLTGELSRVHTWSLYEMTPGNAALLGLNGFIAFGLNIVSFTANRAAGPLSMTVAANVKQVLSIFCAVVLFKLTITPTNALGILLTIAGGVWYAAIDYQEKRGRWRK</sequence>
<dbReference type="InterPro" id="IPR050186">
    <property type="entry name" value="TPT_transporter"/>
</dbReference>